<comment type="cofactor">
    <cofactor evidence="10">
        <name>thiamine diphosphate</name>
        <dbReference type="ChEBI" id="CHEBI:58937"/>
    </cofactor>
    <text evidence="10">Binds 1 thiamine pyrophosphate per subunit.</text>
</comment>
<dbReference type="PANTHER" id="PTHR43322">
    <property type="entry name" value="1-D-DEOXYXYLULOSE 5-PHOSPHATE SYNTHASE-RELATED"/>
    <property type="match status" value="1"/>
</dbReference>
<keyword evidence="13" id="KW-1185">Reference proteome</keyword>
<evidence type="ECO:0000313" key="12">
    <source>
        <dbReference type="EMBL" id="GLI33107.1"/>
    </source>
</evidence>
<comment type="function">
    <text evidence="10">Catalyzes the acyloin condensation reaction between C atoms 2 and 3 of pyruvate and glyceraldehyde 3-phosphate to yield 1-deoxy-D-xylulose-5-phosphate (DXP).</text>
</comment>
<dbReference type="AlphaFoldDB" id="A0A9W6FR25"/>
<feature type="binding site" evidence="10">
    <location>
        <position position="340"/>
    </location>
    <ligand>
        <name>thiamine diphosphate</name>
        <dbReference type="ChEBI" id="CHEBI:58937"/>
    </ligand>
</feature>
<dbReference type="InterPro" id="IPR029061">
    <property type="entry name" value="THDP-binding"/>
</dbReference>
<keyword evidence="6 10" id="KW-0460">Magnesium</keyword>
<feature type="binding site" evidence="10">
    <location>
        <position position="144"/>
    </location>
    <ligand>
        <name>thiamine diphosphate</name>
        <dbReference type="ChEBI" id="CHEBI:58937"/>
    </ligand>
</feature>
<feature type="binding site" evidence="10">
    <location>
        <begin position="116"/>
        <end position="117"/>
    </location>
    <ligand>
        <name>thiamine diphosphate</name>
        <dbReference type="ChEBI" id="CHEBI:58937"/>
    </ligand>
</feature>
<evidence type="ECO:0000313" key="13">
    <source>
        <dbReference type="Proteomes" id="UP001144372"/>
    </source>
</evidence>
<keyword evidence="7 10" id="KW-0784">Thiamine biosynthesis</keyword>
<dbReference type="EMBL" id="BSDR01000001">
    <property type="protein sequence ID" value="GLI33107.1"/>
    <property type="molecule type" value="Genomic_DNA"/>
</dbReference>
<dbReference type="CDD" id="cd07033">
    <property type="entry name" value="TPP_PYR_DXS_TK_like"/>
    <property type="match status" value="1"/>
</dbReference>
<feature type="binding site" evidence="10">
    <location>
        <position position="43"/>
    </location>
    <ligand>
        <name>thiamine diphosphate</name>
        <dbReference type="ChEBI" id="CHEBI:58937"/>
    </ligand>
</feature>
<dbReference type="Proteomes" id="UP001144372">
    <property type="component" value="Unassembled WGS sequence"/>
</dbReference>
<dbReference type="SUPFAM" id="SSF52518">
    <property type="entry name" value="Thiamin diphosphate-binding fold (THDP-binding)"/>
    <property type="match status" value="2"/>
</dbReference>
<comment type="pathway">
    <text evidence="1 10">Metabolic intermediate biosynthesis; 1-deoxy-D-xylulose 5-phosphate biosynthesis; 1-deoxy-D-xylulose 5-phosphate from D-glyceraldehyde 3-phosphate and pyruvate: step 1/1.</text>
</comment>
<keyword evidence="8 10" id="KW-0786">Thiamine pyrophosphate</keyword>
<comment type="subunit">
    <text evidence="3 10">Homodimer.</text>
</comment>
<protein>
    <recommendedName>
        <fullName evidence="10">1-deoxy-D-xylulose-5-phosphate synthase</fullName>
        <ecNumber evidence="10">2.2.1.7</ecNumber>
    </recommendedName>
    <alternativeName>
        <fullName evidence="10">1-deoxyxylulose-5-phosphate synthase</fullName>
        <shortName evidence="10">DXP synthase</shortName>
        <shortName evidence="10">DXPS</shortName>
    </alternativeName>
</protein>
<dbReference type="InterPro" id="IPR033248">
    <property type="entry name" value="Transketolase_C"/>
</dbReference>
<feature type="binding site" evidence="10">
    <location>
        <position position="255"/>
    </location>
    <ligand>
        <name>thiamine diphosphate</name>
        <dbReference type="ChEBI" id="CHEBI:58937"/>
    </ligand>
</feature>
<comment type="similarity">
    <text evidence="2 10">Belongs to the transketolase family. DXPS subfamily.</text>
</comment>
<dbReference type="Pfam" id="PF13292">
    <property type="entry name" value="DXP_synthase_N"/>
    <property type="match status" value="1"/>
</dbReference>
<dbReference type="GO" id="GO:0016114">
    <property type="term" value="P:terpenoid biosynthetic process"/>
    <property type="evidence" value="ECO:0007669"/>
    <property type="project" value="UniProtKB-UniRule"/>
</dbReference>
<evidence type="ECO:0000256" key="2">
    <source>
        <dbReference type="ARBA" id="ARBA00011081"/>
    </source>
</evidence>
<dbReference type="SMART" id="SM00861">
    <property type="entry name" value="Transket_pyr"/>
    <property type="match status" value="1"/>
</dbReference>
<evidence type="ECO:0000256" key="5">
    <source>
        <dbReference type="ARBA" id="ARBA00022723"/>
    </source>
</evidence>
<dbReference type="Pfam" id="PF02780">
    <property type="entry name" value="Transketolase_C"/>
    <property type="match status" value="1"/>
</dbReference>
<evidence type="ECO:0000256" key="3">
    <source>
        <dbReference type="ARBA" id="ARBA00011738"/>
    </source>
</evidence>
<dbReference type="GO" id="GO:0005829">
    <property type="term" value="C:cytosol"/>
    <property type="evidence" value="ECO:0007669"/>
    <property type="project" value="TreeGrafter"/>
</dbReference>
<proteinExistence type="inferred from homology"/>
<reference evidence="12" key="1">
    <citation type="submission" date="2022-12" db="EMBL/GenBank/DDBJ databases">
        <title>Reference genome sequencing for broad-spectrum identification of bacterial and archaeal isolates by mass spectrometry.</title>
        <authorList>
            <person name="Sekiguchi Y."/>
            <person name="Tourlousse D.M."/>
        </authorList>
    </citation>
    <scope>NUCLEOTIDE SEQUENCE</scope>
    <source>
        <strain evidence="12">ASRB1</strain>
    </source>
</reference>
<dbReference type="InterPro" id="IPR009014">
    <property type="entry name" value="Transketo_C/PFOR_II"/>
</dbReference>
<dbReference type="EC" id="2.2.1.7" evidence="10"/>
<dbReference type="FunFam" id="3.40.50.920:FF:000002">
    <property type="entry name" value="1-deoxy-D-xylulose-5-phosphate synthase"/>
    <property type="match status" value="1"/>
</dbReference>
<accession>A0A9W6FR25</accession>
<dbReference type="HAMAP" id="MF_00315">
    <property type="entry name" value="DXP_synth"/>
    <property type="match status" value="1"/>
</dbReference>
<dbReference type="GO" id="GO:0019288">
    <property type="term" value="P:isopentenyl diphosphate biosynthetic process, methylerythritol 4-phosphate pathway"/>
    <property type="evidence" value="ECO:0007669"/>
    <property type="project" value="TreeGrafter"/>
</dbReference>
<feature type="domain" description="Transketolase-like pyrimidine-binding" evidence="11">
    <location>
        <begin position="289"/>
        <end position="453"/>
    </location>
</feature>
<keyword evidence="4 10" id="KW-0808">Transferase</keyword>
<keyword evidence="9 10" id="KW-0414">Isoprene biosynthesis</keyword>
<comment type="cofactor">
    <cofactor evidence="10">
        <name>Mg(2+)</name>
        <dbReference type="ChEBI" id="CHEBI:18420"/>
    </cofactor>
    <text evidence="10">Binds 1 Mg(2+) ion per subunit.</text>
</comment>
<dbReference type="NCBIfam" id="NF003933">
    <property type="entry name" value="PRK05444.2-2"/>
    <property type="match status" value="1"/>
</dbReference>
<evidence type="ECO:0000256" key="1">
    <source>
        <dbReference type="ARBA" id="ARBA00004980"/>
    </source>
</evidence>
<evidence type="ECO:0000256" key="6">
    <source>
        <dbReference type="ARBA" id="ARBA00022842"/>
    </source>
</evidence>
<dbReference type="GO" id="GO:0000287">
    <property type="term" value="F:magnesium ion binding"/>
    <property type="evidence" value="ECO:0007669"/>
    <property type="project" value="UniProtKB-UniRule"/>
</dbReference>
<dbReference type="GO" id="GO:0008661">
    <property type="term" value="F:1-deoxy-D-xylulose-5-phosphate synthase activity"/>
    <property type="evidence" value="ECO:0007669"/>
    <property type="project" value="UniProtKB-UniRule"/>
</dbReference>
<dbReference type="Gene3D" id="3.40.50.970">
    <property type="match status" value="2"/>
</dbReference>
<dbReference type="PROSITE" id="PS00802">
    <property type="entry name" value="TRANSKETOLASE_2"/>
    <property type="match status" value="1"/>
</dbReference>
<evidence type="ECO:0000256" key="9">
    <source>
        <dbReference type="ARBA" id="ARBA00023229"/>
    </source>
</evidence>
<dbReference type="InterPro" id="IPR005475">
    <property type="entry name" value="Transketolase-like_Pyr-bd"/>
</dbReference>
<gene>
    <name evidence="12" type="primary">dxs1</name>
    <name evidence="10" type="synonym">dxs</name>
    <name evidence="12" type="ORF">DAMNIGENAA_05400</name>
</gene>
<evidence type="ECO:0000256" key="7">
    <source>
        <dbReference type="ARBA" id="ARBA00022977"/>
    </source>
</evidence>
<dbReference type="NCBIfam" id="TIGR00204">
    <property type="entry name" value="dxs"/>
    <property type="match status" value="1"/>
</dbReference>
<dbReference type="InterPro" id="IPR020826">
    <property type="entry name" value="Transketolase_BS"/>
</dbReference>
<sequence length="607" mass="65586">MIICTVAKNGGHLAPNLGVVELTLALHYVFDTAADRIIWDVGHQAYTHKILTGRRSQFHTLRQYQGISGFPRRSESKFDAFGTGHSGTSISAALGITVAKALKESSHRAIAVIGDGSMTGGMAFEALNHAGDLNKNLIVVLNDNEMSISPNVGALSSFLSRKLSNKTLMNLKKDVEDFLKSIPGLGPNILQILKRSEDSLMTLLTPGMLFQALDFHYIGPIKGHRLDRLIETFETASHIEGPVLIHVMTQKGKGYKPAECDPTSFHGVGSFDIATGESCGSSNGGACAPSYTKVFGSSITSLAESDPKIVAITAAMPQGTGLEGFSQRFPARFFDVGIAEQHAVTFAAGLATEGFKPVVAIYSTFLQRAYDQIIHDVCLQNLHVVFAMDRAGIVGEDGPTHHGAFDLSFLRHIPNMVVMAPKDENELRHMLKTAVEYNGPVAVRYPRGNGLGVAMDEDFHTLPMGKGELLREGNDLLLIAAGSTVHPAMEAAERLEQNNIRAAVINARFIKPLDQELILSWTRKTGCVITIEENVIQGGFGSAILEMLQEAGCLPKSFLRLGLPDAFVPHGSQKIIRNLCGIDAEGIENAAYTLLKERHGQILRAIG</sequence>
<evidence type="ECO:0000256" key="8">
    <source>
        <dbReference type="ARBA" id="ARBA00023052"/>
    </source>
</evidence>
<feature type="binding site" evidence="10">
    <location>
        <position position="115"/>
    </location>
    <ligand>
        <name>Mg(2+)</name>
        <dbReference type="ChEBI" id="CHEBI:18420"/>
    </ligand>
</feature>
<dbReference type="FunFam" id="3.40.50.970:FF:000030">
    <property type="entry name" value="1-deoxy-D-xylulose-5-phosphate synthase"/>
    <property type="match status" value="1"/>
</dbReference>
<comment type="caution">
    <text evidence="12">The sequence shown here is derived from an EMBL/GenBank/DDBJ whole genome shotgun (WGS) entry which is preliminary data.</text>
</comment>
<evidence type="ECO:0000259" key="11">
    <source>
        <dbReference type="SMART" id="SM00861"/>
    </source>
</evidence>
<dbReference type="SUPFAM" id="SSF52922">
    <property type="entry name" value="TK C-terminal domain-like"/>
    <property type="match status" value="1"/>
</dbReference>
<dbReference type="CDD" id="cd02007">
    <property type="entry name" value="TPP_DXS"/>
    <property type="match status" value="1"/>
</dbReference>
<evidence type="ECO:0000256" key="10">
    <source>
        <dbReference type="HAMAP-Rule" id="MF_00315"/>
    </source>
</evidence>
<organism evidence="12 13">
    <name type="scientific">Desulforhabdus amnigena</name>
    <dbReference type="NCBI Taxonomy" id="40218"/>
    <lineage>
        <taxon>Bacteria</taxon>
        <taxon>Pseudomonadati</taxon>
        <taxon>Thermodesulfobacteriota</taxon>
        <taxon>Syntrophobacteria</taxon>
        <taxon>Syntrophobacterales</taxon>
        <taxon>Syntrophobacteraceae</taxon>
        <taxon>Desulforhabdus</taxon>
    </lineage>
</organism>
<feature type="binding site" evidence="10">
    <location>
        <position position="144"/>
    </location>
    <ligand>
        <name>Mg(2+)</name>
        <dbReference type="ChEBI" id="CHEBI:18420"/>
    </ligand>
</feature>
<dbReference type="Gene3D" id="3.40.50.920">
    <property type="match status" value="1"/>
</dbReference>
<dbReference type="InterPro" id="IPR005477">
    <property type="entry name" value="Dxylulose-5-P_synthase"/>
</dbReference>
<dbReference type="GO" id="GO:0030976">
    <property type="term" value="F:thiamine pyrophosphate binding"/>
    <property type="evidence" value="ECO:0007669"/>
    <property type="project" value="UniProtKB-UniRule"/>
</dbReference>
<comment type="catalytic activity">
    <reaction evidence="10">
        <text>D-glyceraldehyde 3-phosphate + pyruvate + H(+) = 1-deoxy-D-xylulose 5-phosphate + CO2</text>
        <dbReference type="Rhea" id="RHEA:12605"/>
        <dbReference type="ChEBI" id="CHEBI:15361"/>
        <dbReference type="ChEBI" id="CHEBI:15378"/>
        <dbReference type="ChEBI" id="CHEBI:16526"/>
        <dbReference type="ChEBI" id="CHEBI:57792"/>
        <dbReference type="ChEBI" id="CHEBI:59776"/>
        <dbReference type="EC" id="2.2.1.7"/>
    </reaction>
</comment>
<evidence type="ECO:0000256" key="4">
    <source>
        <dbReference type="ARBA" id="ARBA00022679"/>
    </source>
</evidence>
<name>A0A9W6FR25_9BACT</name>
<dbReference type="Pfam" id="PF02779">
    <property type="entry name" value="Transket_pyr"/>
    <property type="match status" value="1"/>
</dbReference>
<feature type="binding site" evidence="10">
    <location>
        <begin position="84"/>
        <end position="86"/>
    </location>
    <ligand>
        <name>thiamine diphosphate</name>
        <dbReference type="ChEBI" id="CHEBI:58937"/>
    </ligand>
</feature>
<keyword evidence="5 10" id="KW-0479">Metal-binding</keyword>
<dbReference type="PANTHER" id="PTHR43322:SF5">
    <property type="entry name" value="1-DEOXY-D-XYLULOSE-5-PHOSPHATE SYNTHASE, CHLOROPLASTIC"/>
    <property type="match status" value="1"/>
</dbReference>
<dbReference type="GO" id="GO:0009228">
    <property type="term" value="P:thiamine biosynthetic process"/>
    <property type="evidence" value="ECO:0007669"/>
    <property type="project" value="UniProtKB-UniRule"/>
</dbReference>